<evidence type="ECO:0008006" key="3">
    <source>
        <dbReference type="Google" id="ProtNLM"/>
    </source>
</evidence>
<reference evidence="1" key="1">
    <citation type="submission" date="2019-10" db="EMBL/GenBank/DDBJ databases">
        <title>Draft genome sequence of Panacibacter sp. KCS-6.</title>
        <authorList>
            <person name="Yim K.J."/>
        </authorList>
    </citation>
    <scope>NUCLEOTIDE SEQUENCE</scope>
    <source>
        <strain evidence="1">KCS-6</strain>
    </source>
</reference>
<organism evidence="1 2">
    <name type="scientific">Limnovirga soli</name>
    <dbReference type="NCBI Taxonomy" id="2656915"/>
    <lineage>
        <taxon>Bacteria</taxon>
        <taxon>Pseudomonadati</taxon>
        <taxon>Bacteroidota</taxon>
        <taxon>Chitinophagia</taxon>
        <taxon>Chitinophagales</taxon>
        <taxon>Chitinophagaceae</taxon>
        <taxon>Limnovirga</taxon>
    </lineage>
</organism>
<accession>A0A8J8JV87</accession>
<evidence type="ECO:0000313" key="1">
    <source>
        <dbReference type="EMBL" id="NNV56359.1"/>
    </source>
</evidence>
<dbReference type="RefSeq" id="WP_171608298.1">
    <property type="nucleotide sequence ID" value="NZ_WHPF01000008.1"/>
</dbReference>
<comment type="caution">
    <text evidence="1">The sequence shown here is derived from an EMBL/GenBank/DDBJ whole genome shotgun (WGS) entry which is preliminary data.</text>
</comment>
<name>A0A8J8JV87_9BACT</name>
<dbReference type="SUPFAM" id="SSF143744">
    <property type="entry name" value="GlcG-like"/>
    <property type="match status" value="1"/>
</dbReference>
<dbReference type="Proteomes" id="UP000598971">
    <property type="component" value="Unassembled WGS sequence"/>
</dbReference>
<dbReference type="AlphaFoldDB" id="A0A8J8JV87"/>
<keyword evidence="2" id="KW-1185">Reference proteome</keyword>
<sequence>MQYTQLAPFIEKLFLEIEKLLPYYLQNKEDEQISHGNCAACIIDEHGNIYGRMFGTNKIRSREIYRIAWTKASQVWITGLKTGEYEKLFFNNQIGECGIEVPDLIGWEGGQPLTLKNGQQLFAGFSGIRGIYDLEIMVKALAAIDI</sequence>
<proteinExistence type="predicted"/>
<evidence type="ECO:0000313" key="2">
    <source>
        <dbReference type="Proteomes" id="UP000598971"/>
    </source>
</evidence>
<dbReference type="Gene3D" id="3.30.450.150">
    <property type="entry name" value="Haem-degrading domain"/>
    <property type="match status" value="1"/>
</dbReference>
<protein>
    <recommendedName>
        <fullName evidence="3">Glc operon protein GlcG</fullName>
    </recommendedName>
</protein>
<gene>
    <name evidence="1" type="ORF">GD597_12885</name>
</gene>
<dbReference type="InterPro" id="IPR038084">
    <property type="entry name" value="PduO/GlcC-like_sf"/>
</dbReference>
<dbReference type="EMBL" id="WHPF01000008">
    <property type="protein sequence ID" value="NNV56359.1"/>
    <property type="molecule type" value="Genomic_DNA"/>
</dbReference>